<keyword evidence="2" id="KW-1133">Transmembrane helix</keyword>
<gene>
    <name evidence="4" type="ORF">G1H10_20100</name>
</gene>
<evidence type="ECO:0000256" key="2">
    <source>
        <dbReference type="SAM" id="Phobius"/>
    </source>
</evidence>
<sequence>MITVLFGVPIDLDRDEARDLAREELSRPGYERDVSLPARVLEWLLEQFNRLVSGAAGAIPGGLGTALILAAAVAVAIVVVLRTGPLARRRRERAGAVFTEARRTSAEHRAAADEAAATQEWSTAVLERFRAVVTGLEERGVVDRRSGWTASELARHAGERLPDTARQLATGAHLFDHVRYGGRIATADDDTTMRSLDDAARNARPRTTAETSPQMAVPR</sequence>
<evidence type="ECO:0000259" key="3">
    <source>
        <dbReference type="Pfam" id="PF13559"/>
    </source>
</evidence>
<reference evidence="4 5" key="1">
    <citation type="submission" date="2020-02" db="EMBL/GenBank/DDBJ databases">
        <authorList>
            <person name="Li X.-J."/>
            <person name="Han X.-M."/>
        </authorList>
    </citation>
    <scope>NUCLEOTIDE SEQUENCE [LARGE SCALE GENOMIC DNA]</scope>
    <source>
        <strain evidence="4 5">CCTCC AB 2017055</strain>
    </source>
</reference>
<evidence type="ECO:0000256" key="1">
    <source>
        <dbReference type="SAM" id="MobiDB-lite"/>
    </source>
</evidence>
<evidence type="ECO:0000313" key="4">
    <source>
        <dbReference type="EMBL" id="NEE02475.1"/>
    </source>
</evidence>
<protein>
    <submittedName>
        <fullName evidence="4">DUF4129 domain-containing protein</fullName>
    </submittedName>
</protein>
<dbReference type="EMBL" id="JAAGOA010000015">
    <property type="protein sequence ID" value="NEE02475.1"/>
    <property type="molecule type" value="Genomic_DNA"/>
</dbReference>
<dbReference type="RefSeq" id="WP_163741087.1">
    <property type="nucleotide sequence ID" value="NZ_JAAGOA010000015.1"/>
</dbReference>
<feature type="domain" description="Protein-glutamine gamma-glutamyltransferase-like C-terminal" evidence="3">
    <location>
        <begin position="128"/>
        <end position="197"/>
    </location>
</feature>
<dbReference type="InterPro" id="IPR025403">
    <property type="entry name" value="TgpA-like_C"/>
</dbReference>
<dbReference type="Pfam" id="PF13559">
    <property type="entry name" value="DUF4129"/>
    <property type="match status" value="1"/>
</dbReference>
<keyword evidence="5" id="KW-1185">Reference proteome</keyword>
<name>A0A6L9SAT8_9ACTN</name>
<keyword evidence="2" id="KW-0812">Transmembrane</keyword>
<comment type="caution">
    <text evidence="4">The sequence shown here is derived from an EMBL/GenBank/DDBJ whole genome shotgun (WGS) entry which is preliminary data.</text>
</comment>
<organism evidence="4 5">
    <name type="scientific">Phytoactinopolyspora halotolerans</name>
    <dbReference type="NCBI Taxonomy" id="1981512"/>
    <lineage>
        <taxon>Bacteria</taxon>
        <taxon>Bacillati</taxon>
        <taxon>Actinomycetota</taxon>
        <taxon>Actinomycetes</taxon>
        <taxon>Jiangellales</taxon>
        <taxon>Jiangellaceae</taxon>
        <taxon>Phytoactinopolyspora</taxon>
    </lineage>
</organism>
<feature type="region of interest" description="Disordered" evidence="1">
    <location>
        <begin position="191"/>
        <end position="219"/>
    </location>
</feature>
<feature type="compositionally biased region" description="Polar residues" evidence="1">
    <location>
        <begin position="208"/>
        <end position="219"/>
    </location>
</feature>
<keyword evidence="2" id="KW-0472">Membrane</keyword>
<evidence type="ECO:0000313" key="5">
    <source>
        <dbReference type="Proteomes" id="UP000475214"/>
    </source>
</evidence>
<dbReference type="Proteomes" id="UP000475214">
    <property type="component" value="Unassembled WGS sequence"/>
</dbReference>
<proteinExistence type="predicted"/>
<dbReference type="AlphaFoldDB" id="A0A6L9SAT8"/>
<feature type="compositionally biased region" description="Basic and acidic residues" evidence="1">
    <location>
        <begin position="191"/>
        <end position="201"/>
    </location>
</feature>
<accession>A0A6L9SAT8</accession>
<feature type="transmembrane region" description="Helical" evidence="2">
    <location>
        <begin position="58"/>
        <end position="81"/>
    </location>
</feature>